<evidence type="ECO:0000313" key="2">
    <source>
        <dbReference type="Proteomes" id="UP000317722"/>
    </source>
</evidence>
<proteinExistence type="predicted"/>
<comment type="caution">
    <text evidence="1">The sequence shown here is derived from an EMBL/GenBank/DDBJ whole genome shotgun (WGS) entry which is preliminary data.</text>
</comment>
<keyword evidence="2" id="KW-1185">Reference proteome</keyword>
<protein>
    <submittedName>
        <fullName evidence="1">Polyketide cyclase / dehydrase and lipid transport</fullName>
    </submittedName>
</protein>
<dbReference type="AlphaFoldDB" id="A0A502D1P1"/>
<name>A0A502D1P1_9MICO</name>
<evidence type="ECO:0000313" key="1">
    <source>
        <dbReference type="EMBL" id="TPG18299.1"/>
    </source>
</evidence>
<dbReference type="SUPFAM" id="SSF55961">
    <property type="entry name" value="Bet v1-like"/>
    <property type="match status" value="1"/>
</dbReference>
<dbReference type="RefSeq" id="WP_140738646.1">
    <property type="nucleotide sequence ID" value="NZ_RCZM01000002.1"/>
</dbReference>
<accession>A0A502D1P1</accession>
<gene>
    <name evidence="1" type="ORF">EAH86_08005</name>
</gene>
<dbReference type="OrthoDB" id="3826327at2"/>
<dbReference type="EMBL" id="RCZM01000002">
    <property type="protein sequence ID" value="TPG18299.1"/>
    <property type="molecule type" value="Genomic_DNA"/>
</dbReference>
<organism evidence="1 2">
    <name type="scientific">Pedococcus bigeumensis</name>
    <dbReference type="NCBI Taxonomy" id="433644"/>
    <lineage>
        <taxon>Bacteria</taxon>
        <taxon>Bacillati</taxon>
        <taxon>Actinomycetota</taxon>
        <taxon>Actinomycetes</taxon>
        <taxon>Micrococcales</taxon>
        <taxon>Intrasporangiaceae</taxon>
        <taxon>Pedococcus</taxon>
    </lineage>
</organism>
<dbReference type="Proteomes" id="UP000317722">
    <property type="component" value="Unassembled WGS sequence"/>
</dbReference>
<reference evidence="1 2" key="1">
    <citation type="journal article" date="2019" name="Environ. Microbiol.">
        <title>Species interactions and distinct microbial communities in high Arctic permafrost affected cryosols are associated with the CH4 and CO2 gas fluxes.</title>
        <authorList>
            <person name="Altshuler I."/>
            <person name="Hamel J."/>
            <person name="Turney S."/>
            <person name="Magnuson E."/>
            <person name="Levesque R."/>
            <person name="Greer C."/>
            <person name="Whyte L.G."/>
        </authorList>
    </citation>
    <scope>NUCLEOTIDE SEQUENCE [LARGE SCALE GENOMIC DNA]</scope>
    <source>
        <strain evidence="1 2">S9.3A</strain>
    </source>
</reference>
<sequence>MRDPRIDIVDETFIRAAPEVVRDSLDDERWTAQIWPHLTRAVLRDRGVKGVRWSVTGQVVGEMEVWLEPYRDGVVVHHYVRGTRGPRAPRDVATRHTLRWKRAVHELKDRLEGGTAANG</sequence>